<dbReference type="EMBL" id="PIOC01000017">
    <property type="protein sequence ID" value="RDW18268.1"/>
    <property type="molecule type" value="Genomic_DNA"/>
</dbReference>
<dbReference type="AlphaFoldDB" id="A0A3D8PSQ1"/>
<comment type="caution">
    <text evidence="2">The sequence shown here is derived from an EMBL/GenBank/DDBJ whole genome shotgun (WGS) entry which is preliminary data.</text>
</comment>
<gene>
    <name evidence="2" type="ORF">CWR48_11840</name>
</gene>
<dbReference type="OrthoDB" id="9812136at2"/>
<evidence type="ECO:0000313" key="2">
    <source>
        <dbReference type="EMBL" id="RDW18268.1"/>
    </source>
</evidence>
<accession>A0A3D8PSQ1</accession>
<dbReference type="RefSeq" id="WP_115773448.1">
    <property type="nucleotide sequence ID" value="NZ_PIOC01000017.1"/>
</dbReference>
<keyword evidence="1" id="KW-0472">Membrane</keyword>
<dbReference type="Proteomes" id="UP000257143">
    <property type="component" value="Unassembled WGS sequence"/>
</dbReference>
<dbReference type="PANTHER" id="PTHR37304:SF1">
    <property type="entry name" value="MEMBRANE PROTEIN"/>
    <property type="match status" value="1"/>
</dbReference>
<evidence type="ECO:0000256" key="1">
    <source>
        <dbReference type="SAM" id="Phobius"/>
    </source>
</evidence>
<feature type="transmembrane region" description="Helical" evidence="1">
    <location>
        <begin position="7"/>
        <end position="27"/>
    </location>
</feature>
<name>A0A3D8PSQ1_9BACI</name>
<dbReference type="PANTHER" id="PTHR37304">
    <property type="entry name" value="MEMBRANE PROTEIN-RELATED"/>
    <property type="match status" value="1"/>
</dbReference>
<keyword evidence="1" id="KW-1133">Transmembrane helix</keyword>
<feature type="transmembrane region" description="Helical" evidence="1">
    <location>
        <begin position="39"/>
        <end position="61"/>
    </location>
</feature>
<protein>
    <submittedName>
        <fullName evidence="2">DUF378 domain-containing protein</fullName>
    </submittedName>
</protein>
<organism evidence="2 3">
    <name type="scientific">Oceanobacillus arenosus</name>
    <dbReference type="NCBI Taxonomy" id="1229153"/>
    <lineage>
        <taxon>Bacteria</taxon>
        <taxon>Bacillati</taxon>
        <taxon>Bacillota</taxon>
        <taxon>Bacilli</taxon>
        <taxon>Bacillales</taxon>
        <taxon>Bacillaceae</taxon>
        <taxon>Oceanobacillus</taxon>
    </lineage>
</organism>
<reference evidence="3" key="1">
    <citation type="submission" date="2017-11" db="EMBL/GenBank/DDBJ databases">
        <authorList>
            <person name="Zhu W."/>
        </authorList>
    </citation>
    <scope>NUCLEOTIDE SEQUENCE [LARGE SCALE GENOMIC DNA]</scope>
    <source>
        <strain evidence="3">CAU 1183</strain>
    </source>
</reference>
<dbReference type="Pfam" id="PF04070">
    <property type="entry name" value="DUF378"/>
    <property type="match status" value="1"/>
</dbReference>
<dbReference type="InterPro" id="IPR007211">
    <property type="entry name" value="DUF378"/>
</dbReference>
<sequence>MNPLKRIALALVIIGAINWGLIGFFQFDLVASIFGGQHAALSRIVYGLVGLSGLYCLTILFDPMEEKSTNRDDLGKKGRLNYGTEFGEETDLSGVRKHDRDL</sequence>
<keyword evidence="1" id="KW-0812">Transmembrane</keyword>
<keyword evidence="3" id="KW-1185">Reference proteome</keyword>
<proteinExistence type="predicted"/>
<evidence type="ECO:0000313" key="3">
    <source>
        <dbReference type="Proteomes" id="UP000257143"/>
    </source>
</evidence>